<dbReference type="STRING" id="279360.MB14_16915"/>
<evidence type="ECO:0000313" key="2">
    <source>
        <dbReference type="EMBL" id="KYG79542.1"/>
    </source>
</evidence>
<comment type="caution">
    <text evidence="2">The sequence shown here is derived from an EMBL/GenBank/DDBJ whole genome shotgun (WGS) entry which is preliminary data.</text>
</comment>
<keyword evidence="3" id="KW-1185">Reference proteome</keyword>
<organism evidence="2 3">
    <name type="scientific">Roseivirga ehrenbergii (strain DSM 102268 / JCM 13514 / KCTC 12282 / NCIMB 14502 / KMM 6017)</name>
    <dbReference type="NCBI Taxonomy" id="279360"/>
    <lineage>
        <taxon>Bacteria</taxon>
        <taxon>Pseudomonadati</taxon>
        <taxon>Bacteroidota</taxon>
        <taxon>Cytophagia</taxon>
        <taxon>Cytophagales</taxon>
        <taxon>Roseivirgaceae</taxon>
        <taxon>Roseivirga</taxon>
    </lineage>
</organism>
<sequence>MKRAILLIALVATVVACGGNKEEKSSAKVNLVENYLALKDALVATDGAKAQTAAKAFLEVNNNDALTADLKTIASSTDVAAQRIAFEGLSSNMYSIVKASGSETVLYKQYCPMAFNNKGAYWLAAEEEVNNPYFGDVMLHCGSVQETINQ</sequence>
<dbReference type="EMBL" id="LQZQ01000006">
    <property type="protein sequence ID" value="KYG79542.1"/>
    <property type="molecule type" value="Genomic_DNA"/>
</dbReference>
<name>A0A150XLN5_ROSEK</name>
<evidence type="ECO:0000259" key="1">
    <source>
        <dbReference type="Pfam" id="PF11827"/>
    </source>
</evidence>
<dbReference type="RefSeq" id="WP_062590755.1">
    <property type="nucleotide sequence ID" value="NZ_LQZQ01000006.1"/>
</dbReference>
<dbReference type="OrthoDB" id="5513217at2"/>
<evidence type="ECO:0000313" key="3">
    <source>
        <dbReference type="Proteomes" id="UP000075583"/>
    </source>
</evidence>
<dbReference type="InterPro" id="IPR021782">
    <property type="entry name" value="DUF3347"/>
</dbReference>
<dbReference type="AlphaFoldDB" id="A0A150XLN5"/>
<dbReference type="PROSITE" id="PS51257">
    <property type="entry name" value="PROKAR_LIPOPROTEIN"/>
    <property type="match status" value="1"/>
</dbReference>
<dbReference type="Proteomes" id="UP000075583">
    <property type="component" value="Unassembled WGS sequence"/>
</dbReference>
<proteinExistence type="predicted"/>
<feature type="domain" description="DUF3347" evidence="1">
    <location>
        <begin position="32"/>
        <end position="102"/>
    </location>
</feature>
<protein>
    <recommendedName>
        <fullName evidence="1">DUF3347 domain-containing protein</fullName>
    </recommendedName>
</protein>
<reference evidence="2" key="1">
    <citation type="submission" date="2016-01" db="EMBL/GenBank/DDBJ databases">
        <title>Genome sequencing of Roseivirga ehrenbergii KMM 6017.</title>
        <authorList>
            <person name="Selvaratnam C."/>
            <person name="Thevarajoo S."/>
            <person name="Goh K.M."/>
            <person name="Ee R."/>
            <person name="Chan K.-G."/>
            <person name="Chong C.S."/>
        </authorList>
    </citation>
    <scope>NUCLEOTIDE SEQUENCE [LARGE SCALE GENOMIC DNA]</scope>
    <source>
        <strain evidence="2">KMM 6017</strain>
    </source>
</reference>
<dbReference type="Pfam" id="PF11827">
    <property type="entry name" value="DUF3347"/>
    <property type="match status" value="1"/>
</dbReference>
<gene>
    <name evidence="2" type="ORF">MB14_16915</name>
</gene>
<accession>A0A150XLN5</accession>